<dbReference type="RefSeq" id="WP_404549033.1">
    <property type="nucleotide sequence ID" value="NZ_JADIKJ010000023.1"/>
</dbReference>
<sequence>MYSDYRTVHTMLSKSIQQLLSTYPRMRPELPAAHRAIYEEEYRSNREGVRAVEGLAKRMEEWMHFEVGGAPGDVLLELGAGTLNHVRFEVGALQYDAVEPFTALYEDSAARKHVEYVYASQAEIPKNHRYSRIVSIAVLEHMVDLPLELAYSVLHLDEDGVFKAGIPSEGGFLWWLGWRATTGAAYYLRHRLDYGVLMRHEHVNTAEQIIQLVRYFFADVKVRRFPFPVHHLSLYASIEARGGDADKARSILLDRGLSLV</sequence>
<dbReference type="InterPro" id="IPR029063">
    <property type="entry name" value="SAM-dependent_MTases_sf"/>
</dbReference>
<keyword evidence="1" id="KW-0808">Transferase</keyword>
<keyword evidence="2" id="KW-1185">Reference proteome</keyword>
<evidence type="ECO:0000313" key="1">
    <source>
        <dbReference type="EMBL" id="MFK2902045.1"/>
    </source>
</evidence>
<gene>
    <name evidence="1" type="ORF">ISP15_17040</name>
</gene>
<dbReference type="GO" id="GO:0008168">
    <property type="term" value="F:methyltransferase activity"/>
    <property type="evidence" value="ECO:0007669"/>
    <property type="project" value="UniProtKB-KW"/>
</dbReference>
<protein>
    <submittedName>
        <fullName evidence="1">Class I SAM-dependent methyltransferase</fullName>
    </submittedName>
</protein>
<dbReference type="EMBL" id="JADIKJ010000023">
    <property type="protein sequence ID" value="MFK2902045.1"/>
    <property type="molecule type" value="Genomic_DNA"/>
</dbReference>
<dbReference type="GO" id="GO:0032259">
    <property type="term" value="P:methylation"/>
    <property type="evidence" value="ECO:0007669"/>
    <property type="project" value="UniProtKB-KW"/>
</dbReference>
<dbReference type="Proteomes" id="UP001620461">
    <property type="component" value="Unassembled WGS sequence"/>
</dbReference>
<accession>A0ABW8JQK1</accession>
<organism evidence="1 2">
    <name type="scientific">Dyella jejuensis</name>
    <dbReference type="NCBI Taxonomy" id="1432009"/>
    <lineage>
        <taxon>Bacteria</taxon>
        <taxon>Pseudomonadati</taxon>
        <taxon>Pseudomonadota</taxon>
        <taxon>Gammaproteobacteria</taxon>
        <taxon>Lysobacterales</taxon>
        <taxon>Rhodanobacteraceae</taxon>
        <taxon>Dyella</taxon>
    </lineage>
</organism>
<keyword evidence="1" id="KW-0489">Methyltransferase</keyword>
<proteinExistence type="predicted"/>
<dbReference type="SUPFAM" id="SSF53335">
    <property type="entry name" value="S-adenosyl-L-methionine-dependent methyltransferases"/>
    <property type="match status" value="1"/>
</dbReference>
<name>A0ABW8JQK1_9GAMM</name>
<evidence type="ECO:0000313" key="2">
    <source>
        <dbReference type="Proteomes" id="UP001620461"/>
    </source>
</evidence>
<reference evidence="1 2" key="1">
    <citation type="submission" date="2020-10" db="EMBL/GenBank/DDBJ databases">
        <title>Phylogeny of dyella-like bacteria.</title>
        <authorList>
            <person name="Fu J."/>
        </authorList>
    </citation>
    <scope>NUCLEOTIDE SEQUENCE [LARGE SCALE GENOMIC DNA]</scope>
    <source>
        <strain evidence="1 2">JP1</strain>
    </source>
</reference>
<comment type="caution">
    <text evidence="1">The sequence shown here is derived from an EMBL/GenBank/DDBJ whole genome shotgun (WGS) entry which is preliminary data.</text>
</comment>
<dbReference type="Gene3D" id="3.40.50.150">
    <property type="entry name" value="Vaccinia Virus protein VP39"/>
    <property type="match status" value="1"/>
</dbReference>